<feature type="transmembrane region" description="Helical" evidence="2">
    <location>
        <begin position="587"/>
        <end position="608"/>
    </location>
</feature>
<keyword evidence="2" id="KW-0812">Transmembrane</keyword>
<feature type="transmembrane region" description="Helical" evidence="2">
    <location>
        <begin position="20"/>
        <end position="38"/>
    </location>
</feature>
<dbReference type="GO" id="GO:0007165">
    <property type="term" value="P:signal transduction"/>
    <property type="evidence" value="ECO:0007669"/>
    <property type="project" value="TreeGrafter"/>
</dbReference>
<feature type="transmembrane region" description="Helical" evidence="2">
    <location>
        <begin position="111"/>
        <end position="133"/>
    </location>
</feature>
<feature type="transmembrane region" description="Helical" evidence="2">
    <location>
        <begin position="378"/>
        <end position="402"/>
    </location>
</feature>
<feature type="transmembrane region" description="Helical" evidence="2">
    <location>
        <begin position="422"/>
        <end position="443"/>
    </location>
</feature>
<name>A0A7G3AN67_LUTLO</name>
<feature type="transmembrane region" description="Helical" evidence="2">
    <location>
        <begin position="154"/>
        <end position="175"/>
    </location>
</feature>
<feature type="transmembrane region" description="Helical" evidence="2">
    <location>
        <begin position="844"/>
        <end position="866"/>
    </location>
</feature>
<feature type="transmembrane region" description="Helical" evidence="2">
    <location>
        <begin position="497"/>
        <end position="518"/>
    </location>
</feature>
<dbReference type="GO" id="GO:0005886">
    <property type="term" value="C:plasma membrane"/>
    <property type="evidence" value="ECO:0007669"/>
    <property type="project" value="TreeGrafter"/>
</dbReference>
<feature type="transmembrane region" description="Helical" evidence="2">
    <location>
        <begin position="463"/>
        <end position="485"/>
    </location>
</feature>
<feature type="transmembrane region" description="Helical" evidence="2">
    <location>
        <begin position="628"/>
        <end position="653"/>
    </location>
</feature>
<accession>A0A7G3AN67</accession>
<dbReference type="PANTHER" id="PTHR12625">
    <property type="entry name" value="LIPOCALIN-1 INTERACTING MEMBRANE RECEPTOR LIMR"/>
    <property type="match status" value="1"/>
</dbReference>
<dbReference type="PRINTS" id="PR01692">
    <property type="entry name" value="LIPOCALINIMR"/>
</dbReference>
<comment type="similarity">
    <text evidence="1">Belongs to the LIMR family.</text>
</comment>
<dbReference type="PANTHER" id="PTHR12625:SF0">
    <property type="entry name" value="PROTEIN LILIPOD"/>
    <property type="match status" value="1"/>
</dbReference>
<dbReference type="AlphaFoldDB" id="A0A7G3AN67"/>
<feature type="transmembrane region" description="Helical" evidence="2">
    <location>
        <begin position="735"/>
        <end position="766"/>
    </location>
</feature>
<keyword evidence="3" id="KW-0675">Receptor</keyword>
<dbReference type="InterPro" id="IPR006876">
    <property type="entry name" value="LMBR1-like_membr_prot"/>
</dbReference>
<dbReference type="EMBL" id="GITU01005197">
    <property type="protein sequence ID" value="MBC1173900.1"/>
    <property type="molecule type" value="Transcribed_RNA"/>
</dbReference>
<reference evidence="3" key="1">
    <citation type="journal article" date="2020" name="BMC">
        <title>Leishmania infection induces a limited differential gene expression in the sand fly midgut.</title>
        <authorList>
            <person name="Coutinho-Abreu I.V."/>
            <person name="Serafim T.D."/>
            <person name="Meneses C."/>
            <person name="Kamhawi S."/>
            <person name="Oliveira F."/>
            <person name="Valenzuela J.G."/>
        </authorList>
    </citation>
    <scope>NUCLEOTIDE SEQUENCE</scope>
    <source>
        <strain evidence="3">Jacobina</strain>
        <tissue evidence="3">Midgut</tissue>
    </source>
</reference>
<feature type="transmembrane region" description="Helical" evidence="2">
    <location>
        <begin position="59"/>
        <end position="85"/>
    </location>
</feature>
<keyword evidence="2" id="KW-0472">Membrane</keyword>
<evidence type="ECO:0000313" key="3">
    <source>
        <dbReference type="EMBL" id="MBC1173900.1"/>
    </source>
</evidence>
<evidence type="ECO:0000256" key="1">
    <source>
        <dbReference type="ARBA" id="ARBA00010487"/>
    </source>
</evidence>
<dbReference type="InterPro" id="IPR008075">
    <property type="entry name" value="LIMR"/>
</dbReference>
<feature type="transmembrane region" description="Helical" evidence="2">
    <location>
        <begin position="812"/>
        <end position="832"/>
    </location>
</feature>
<feature type="transmembrane region" description="Helical" evidence="2">
    <location>
        <begin position="786"/>
        <end position="805"/>
    </location>
</feature>
<evidence type="ECO:0000256" key="2">
    <source>
        <dbReference type="SAM" id="Phobius"/>
    </source>
</evidence>
<dbReference type="GO" id="GO:0004888">
    <property type="term" value="F:transmembrane signaling receptor activity"/>
    <property type="evidence" value="ECO:0007669"/>
    <property type="project" value="TreeGrafter"/>
</dbReference>
<feature type="transmembrane region" description="Helical" evidence="2">
    <location>
        <begin position="327"/>
        <end position="358"/>
    </location>
</feature>
<sequence>MDEDETAEDHVNFHNTVREHTIFLLLFMLLYLGSYALIGRFRRRDREDLFSSDDDELTVYRISLWMCTFSLAIAIGAALLLPLSIASNEVLTLYPNSYYVKWLNSSLIQGLWNHVFLFSNLSLFVLLPFSYLFAESAGFLGHHKGIISRAYETFTVFSLLAFVVLGLTYVISALIDPEKSSLQTLLNLGSYHLPFLYSSVSFLGVLLLLVCTPLGFVRLFGVVGQVLVKPHLLRDVNDEYHAFNFEEASVRRKLATTSSSYADAVRYDPLKVHSNAEGLYQRRINGSSTNGQQLHDEVVLNERLREIESDQRELDKLRSSSAFQRNFVYPIAMILLLFLTGITVLLVCTNTLELLIGIKALPLSTRQFTLGISSLSKLGPLGAALEVCIIFYLGATSSVGFYTMPFMRHVRPRRRRTSLSQLIVNCAIVLILSSALPLLSRILGISNFDLLGDFGEIEWLGNFQIVFLYNLVFGTATTLCIVNKFTATVRRELCARLWMCTFSLAIAIGAALLLPLSIASNEVLTLYPNSYYVKWLNSSLIQGLWNHVFLFSNLSLFVLLPFSYLFAESAGFLGHHKGIISRAYETFTVFSLLAFVVLGLTYVISALIDPEKSSLQTLLNLGSYHLPFLYSCVSFLGVLLLLVCTPLGFVRLFGVASVRRKLATTSSSYADAAPYDPLKVHSNAEGLYQRRINGSSTNGQQLHDEVVLNERLREIESDQRELDKLRSSSAFQRNFVYPIAMILLLFLTGITVLLVCTNTLELLIGIKALPLSTRQFTLGISSLSKLGPLGAALEVCIIFYLALHLPWASTRCPLCGISALPLLSRILGISNFDLLGDFGEIEWLGNFQIVFLYNLVFGTATTLCIVNKYTATVRRELCARLVENYLLVINYISVIN</sequence>
<keyword evidence="2" id="KW-1133">Transmembrane helix</keyword>
<dbReference type="Pfam" id="PF04791">
    <property type="entry name" value="LMBR1"/>
    <property type="match status" value="3"/>
</dbReference>
<dbReference type="VEuPathDB" id="VectorBase:LLONM1_003382"/>
<feature type="transmembrane region" description="Helical" evidence="2">
    <location>
        <begin position="195"/>
        <end position="220"/>
    </location>
</feature>
<proteinExistence type="inferred from homology"/>
<protein>
    <submittedName>
        <fullName evidence="3">Putative lipocalin-interacting membrane receptor limr</fullName>
    </submittedName>
</protein>
<organism evidence="3">
    <name type="scientific">Lutzomyia longipalpis</name>
    <name type="common">Sand fly</name>
    <dbReference type="NCBI Taxonomy" id="7200"/>
    <lineage>
        <taxon>Eukaryota</taxon>
        <taxon>Metazoa</taxon>
        <taxon>Ecdysozoa</taxon>
        <taxon>Arthropoda</taxon>
        <taxon>Hexapoda</taxon>
        <taxon>Insecta</taxon>
        <taxon>Pterygota</taxon>
        <taxon>Neoptera</taxon>
        <taxon>Endopterygota</taxon>
        <taxon>Diptera</taxon>
        <taxon>Nematocera</taxon>
        <taxon>Psychodoidea</taxon>
        <taxon>Psychodidae</taxon>
        <taxon>Lutzomyia</taxon>
        <taxon>Lutzomyia</taxon>
    </lineage>
</organism>
<feature type="transmembrane region" description="Helical" evidence="2">
    <location>
        <begin position="544"/>
        <end position="566"/>
    </location>
</feature>